<organism evidence="2 3">
    <name type="scientific">Caerostris extrusa</name>
    <name type="common">Bark spider</name>
    <name type="synonym">Caerostris bankana</name>
    <dbReference type="NCBI Taxonomy" id="172846"/>
    <lineage>
        <taxon>Eukaryota</taxon>
        <taxon>Metazoa</taxon>
        <taxon>Ecdysozoa</taxon>
        <taxon>Arthropoda</taxon>
        <taxon>Chelicerata</taxon>
        <taxon>Arachnida</taxon>
        <taxon>Araneae</taxon>
        <taxon>Araneomorphae</taxon>
        <taxon>Entelegynae</taxon>
        <taxon>Araneoidea</taxon>
        <taxon>Araneidae</taxon>
        <taxon>Caerostris</taxon>
    </lineage>
</organism>
<name>A0AAV4V7S9_CAEEX</name>
<comment type="caution">
    <text evidence="2">The sequence shown here is derived from an EMBL/GenBank/DDBJ whole genome shotgun (WGS) entry which is preliminary data.</text>
</comment>
<evidence type="ECO:0000313" key="2">
    <source>
        <dbReference type="EMBL" id="GIY66396.1"/>
    </source>
</evidence>
<proteinExistence type="predicted"/>
<evidence type="ECO:0000256" key="1">
    <source>
        <dbReference type="SAM" id="MobiDB-lite"/>
    </source>
</evidence>
<gene>
    <name evidence="2" type="ORF">CEXT_605441</name>
</gene>
<keyword evidence="3" id="KW-1185">Reference proteome</keyword>
<dbReference type="EMBL" id="BPLR01014112">
    <property type="protein sequence ID" value="GIY66396.1"/>
    <property type="molecule type" value="Genomic_DNA"/>
</dbReference>
<feature type="region of interest" description="Disordered" evidence="1">
    <location>
        <begin position="1"/>
        <end position="26"/>
    </location>
</feature>
<protein>
    <submittedName>
        <fullName evidence="2">Uncharacterized protein</fullName>
    </submittedName>
</protein>
<dbReference type="AlphaFoldDB" id="A0AAV4V7S9"/>
<accession>A0AAV4V7S9</accession>
<evidence type="ECO:0000313" key="3">
    <source>
        <dbReference type="Proteomes" id="UP001054945"/>
    </source>
</evidence>
<dbReference type="Proteomes" id="UP001054945">
    <property type="component" value="Unassembled WGS sequence"/>
</dbReference>
<reference evidence="2 3" key="1">
    <citation type="submission" date="2021-06" db="EMBL/GenBank/DDBJ databases">
        <title>Caerostris extrusa draft genome.</title>
        <authorList>
            <person name="Kono N."/>
            <person name="Arakawa K."/>
        </authorList>
    </citation>
    <scope>NUCLEOTIDE SEQUENCE [LARGE SCALE GENOMIC DNA]</scope>
</reference>
<sequence length="100" mass="10885">MGDSPILVGNSQITNPHIKSDEMEDSPISVAKSPRILLDQTGSINLCSQLMAKIAAQPKESEKPPHAYMHIPSHERSIMEGFLCRAAPLFAPEKASFDAN</sequence>